<sequence>MTGITTAVANGITRTFSWRGRATRSEYWFYVLFCWAVVLGLAFTFSAFESGVAASIGGVSIMLVWFSLFSAMIRRLHDTGRSGAWALIVLLPFIGGFWLFLLMTEPAQPHPNRFGHLAHPVDATADRPSPK</sequence>
<evidence type="ECO:0000256" key="1">
    <source>
        <dbReference type="SAM" id="Phobius"/>
    </source>
</evidence>
<dbReference type="Proteomes" id="UP000093053">
    <property type="component" value="Chromosome"/>
</dbReference>
<dbReference type="InterPro" id="IPR008523">
    <property type="entry name" value="DUF805"/>
</dbReference>
<reference evidence="2 3" key="1">
    <citation type="submission" date="2016-07" db="EMBL/GenBank/DDBJ databases">
        <title>Complete genome sequence of the Lentzea guizhouensis DHS C013.</title>
        <authorList>
            <person name="Cao C."/>
        </authorList>
    </citation>
    <scope>NUCLEOTIDE SEQUENCE [LARGE SCALE GENOMIC DNA]</scope>
    <source>
        <strain evidence="2 3">DHS C013</strain>
    </source>
</reference>
<keyword evidence="1" id="KW-0472">Membrane</keyword>
<dbReference type="OrthoDB" id="9812349at2"/>
<dbReference type="GO" id="GO:0005886">
    <property type="term" value="C:plasma membrane"/>
    <property type="evidence" value="ECO:0007669"/>
    <property type="project" value="TreeGrafter"/>
</dbReference>
<organism evidence="2 3">
    <name type="scientific">Lentzea guizhouensis</name>
    <dbReference type="NCBI Taxonomy" id="1586287"/>
    <lineage>
        <taxon>Bacteria</taxon>
        <taxon>Bacillati</taxon>
        <taxon>Actinomycetota</taxon>
        <taxon>Actinomycetes</taxon>
        <taxon>Pseudonocardiales</taxon>
        <taxon>Pseudonocardiaceae</taxon>
        <taxon>Lentzea</taxon>
    </lineage>
</organism>
<dbReference type="KEGG" id="led:BBK82_41470"/>
<feature type="transmembrane region" description="Helical" evidence="1">
    <location>
        <begin position="27"/>
        <end position="48"/>
    </location>
</feature>
<keyword evidence="3" id="KW-1185">Reference proteome</keyword>
<evidence type="ECO:0000313" key="2">
    <source>
        <dbReference type="EMBL" id="ANZ41470.1"/>
    </source>
</evidence>
<dbReference type="PANTHER" id="PTHR34980:SF2">
    <property type="entry name" value="INNER MEMBRANE PROTEIN YHAH-RELATED"/>
    <property type="match status" value="1"/>
</dbReference>
<feature type="transmembrane region" description="Helical" evidence="1">
    <location>
        <begin position="54"/>
        <end position="73"/>
    </location>
</feature>
<proteinExistence type="predicted"/>
<dbReference type="EMBL" id="CP016793">
    <property type="protein sequence ID" value="ANZ41470.1"/>
    <property type="molecule type" value="Genomic_DNA"/>
</dbReference>
<evidence type="ECO:0000313" key="3">
    <source>
        <dbReference type="Proteomes" id="UP000093053"/>
    </source>
</evidence>
<dbReference type="AlphaFoldDB" id="A0A1B2HUQ2"/>
<dbReference type="Pfam" id="PF05656">
    <property type="entry name" value="DUF805"/>
    <property type="match status" value="1"/>
</dbReference>
<dbReference type="RefSeq" id="WP_065919805.1">
    <property type="nucleotide sequence ID" value="NZ_CP016793.1"/>
</dbReference>
<protein>
    <recommendedName>
        <fullName evidence="4">DUF805 domain-containing protein</fullName>
    </recommendedName>
</protein>
<keyword evidence="1" id="KW-1133">Transmembrane helix</keyword>
<feature type="transmembrane region" description="Helical" evidence="1">
    <location>
        <begin position="85"/>
        <end position="103"/>
    </location>
</feature>
<evidence type="ECO:0008006" key="4">
    <source>
        <dbReference type="Google" id="ProtNLM"/>
    </source>
</evidence>
<accession>A0A1B2HUQ2</accession>
<name>A0A1B2HUQ2_9PSEU</name>
<dbReference type="PANTHER" id="PTHR34980">
    <property type="entry name" value="INNER MEMBRANE PROTEIN-RELATED-RELATED"/>
    <property type="match status" value="1"/>
</dbReference>
<gene>
    <name evidence="2" type="ORF">BBK82_41470</name>
</gene>
<keyword evidence="1" id="KW-0812">Transmembrane</keyword>